<organism evidence="1 2">
    <name type="scientific">Amycolatopsis cihanbeyliensis</name>
    <dbReference type="NCBI Taxonomy" id="1128664"/>
    <lineage>
        <taxon>Bacteria</taxon>
        <taxon>Bacillati</taxon>
        <taxon>Actinomycetota</taxon>
        <taxon>Actinomycetes</taxon>
        <taxon>Pseudonocardiales</taxon>
        <taxon>Pseudonocardiaceae</taxon>
        <taxon>Amycolatopsis</taxon>
    </lineage>
</organism>
<dbReference type="RefSeq" id="WP_170220925.1">
    <property type="nucleotide sequence ID" value="NZ_VFML01000001.1"/>
</dbReference>
<proteinExistence type="predicted"/>
<name>A0A542DQD9_AMYCI</name>
<protein>
    <submittedName>
        <fullName evidence="1">Uncharacterized protein</fullName>
    </submittedName>
</protein>
<keyword evidence="2" id="KW-1185">Reference proteome</keyword>
<reference evidence="1 2" key="1">
    <citation type="submission" date="2019-06" db="EMBL/GenBank/DDBJ databases">
        <title>Sequencing the genomes of 1000 actinobacteria strains.</title>
        <authorList>
            <person name="Klenk H.-P."/>
        </authorList>
    </citation>
    <scope>NUCLEOTIDE SEQUENCE [LARGE SCALE GENOMIC DNA]</scope>
    <source>
        <strain evidence="1 2">DSM 45679</strain>
    </source>
</reference>
<dbReference type="Proteomes" id="UP000320876">
    <property type="component" value="Unassembled WGS sequence"/>
</dbReference>
<gene>
    <name evidence="1" type="ORF">FB471_5031</name>
</gene>
<dbReference type="EMBL" id="VFML01000001">
    <property type="protein sequence ID" value="TQJ05204.1"/>
    <property type="molecule type" value="Genomic_DNA"/>
</dbReference>
<comment type="caution">
    <text evidence="1">The sequence shown here is derived from an EMBL/GenBank/DDBJ whole genome shotgun (WGS) entry which is preliminary data.</text>
</comment>
<evidence type="ECO:0000313" key="1">
    <source>
        <dbReference type="EMBL" id="TQJ05204.1"/>
    </source>
</evidence>
<dbReference type="AlphaFoldDB" id="A0A542DQD9"/>
<evidence type="ECO:0000313" key="2">
    <source>
        <dbReference type="Proteomes" id="UP000320876"/>
    </source>
</evidence>
<accession>A0A542DQD9</accession>
<sequence length="52" mass="5611">MTTVYECSSDISSSGERLLTHTGGDPVPGGAAIERVLDVRRRCPTRTIVHGR</sequence>